<dbReference type="EMBL" id="JACNQW010000001">
    <property type="protein sequence ID" value="MBC5044241.1"/>
    <property type="molecule type" value="Genomic_DNA"/>
</dbReference>
<proteinExistence type="predicted"/>
<organism evidence="1 2">
    <name type="scientific">Klebsiella quasipneumoniae</name>
    <dbReference type="NCBI Taxonomy" id="1463165"/>
    <lineage>
        <taxon>Bacteria</taxon>
        <taxon>Pseudomonadati</taxon>
        <taxon>Pseudomonadota</taxon>
        <taxon>Gammaproteobacteria</taxon>
        <taxon>Enterobacterales</taxon>
        <taxon>Enterobacteriaceae</taxon>
        <taxon>Klebsiella/Raoultella group</taxon>
        <taxon>Klebsiella</taxon>
        <taxon>Klebsiella pneumoniae complex</taxon>
    </lineage>
</organism>
<gene>
    <name evidence="1" type="ORF">H8L09_02465</name>
</gene>
<evidence type="ECO:0000313" key="2">
    <source>
        <dbReference type="Proteomes" id="UP000646540"/>
    </source>
</evidence>
<comment type="caution">
    <text evidence="1">The sequence shown here is derived from an EMBL/GenBank/DDBJ whole genome shotgun (WGS) entry which is preliminary data.</text>
</comment>
<dbReference type="Proteomes" id="UP000646540">
    <property type="component" value="Unassembled WGS sequence"/>
</dbReference>
<reference evidence="1" key="1">
    <citation type="submission" date="2020-08" db="EMBL/GenBank/DDBJ databases">
        <title>Genomic evolution and epidemiology of Klebsiella pneumoniae from a major hospital in Beijing, China, over a fifteen-year period: dissemination of known and novel high-risk clones.</title>
        <authorList>
            <person name="Palmieri M."/>
        </authorList>
    </citation>
    <scope>NUCLEOTIDE SEQUENCE</scope>
    <source>
        <strain evidence="1">K7050</strain>
    </source>
</reference>
<accession>A0A8I0DC36</accession>
<dbReference type="KEGG" id="kqu:AVR78_14600"/>
<sequence>MLNFHTHMNYLFLNQQRWPRRSFIFIMTIHQTNIGTTAS</sequence>
<protein>
    <submittedName>
        <fullName evidence="1">Uncharacterized protein</fullName>
    </submittedName>
</protein>
<evidence type="ECO:0000313" key="1">
    <source>
        <dbReference type="EMBL" id="MBC5044241.1"/>
    </source>
</evidence>
<dbReference type="RefSeq" id="WP_048294479.1">
    <property type="nucleotide sequence ID" value="NZ_AOGO01000016.1"/>
</dbReference>
<name>A0A8I0DC36_9ENTR</name>
<dbReference type="AlphaFoldDB" id="A0A8I0DC36"/>